<evidence type="ECO:0000313" key="10">
    <source>
        <dbReference type="Proteomes" id="UP000799424"/>
    </source>
</evidence>
<feature type="region of interest" description="Disordered" evidence="5">
    <location>
        <begin position="818"/>
        <end position="848"/>
    </location>
</feature>
<dbReference type="Pfam" id="PF00732">
    <property type="entry name" value="GMC_oxred_N"/>
    <property type="match status" value="1"/>
</dbReference>
<feature type="transmembrane region" description="Helical" evidence="6">
    <location>
        <begin position="1328"/>
        <end position="1345"/>
    </location>
</feature>
<dbReference type="PROSITE" id="PS50206">
    <property type="entry name" value="RHODANESE_3"/>
    <property type="match status" value="1"/>
</dbReference>
<organism evidence="9 10">
    <name type="scientific">Ophiobolus disseminans</name>
    <dbReference type="NCBI Taxonomy" id="1469910"/>
    <lineage>
        <taxon>Eukaryota</taxon>
        <taxon>Fungi</taxon>
        <taxon>Dikarya</taxon>
        <taxon>Ascomycota</taxon>
        <taxon>Pezizomycotina</taxon>
        <taxon>Dothideomycetes</taxon>
        <taxon>Pleosporomycetidae</taxon>
        <taxon>Pleosporales</taxon>
        <taxon>Pleosporineae</taxon>
        <taxon>Phaeosphaeriaceae</taxon>
        <taxon>Ophiobolus</taxon>
    </lineage>
</organism>
<protein>
    <submittedName>
        <fullName evidence="9">FAD/NAD(P)-binding domain-containing protein</fullName>
    </submittedName>
</protein>
<feature type="signal peptide" evidence="7">
    <location>
        <begin position="1"/>
        <end position="23"/>
    </location>
</feature>
<sequence>MPMFPLVLALLAILRSRTPNSHQSTPIISVRHPRLSLPVSSLKPSYDVVVIGSGYGSGVAASRFARAGKKVCVLERGAERWPGEYPHTAKGAMHEYEVSGTVSGRRVRLGKRAGLYQTIKGQGQDVFMGCGLGGTSLINAGVWLRPDERVLRGTEWPVEIREQGLDKYYDRAEQVFQPTPYPLTYATPAKLSALETLARSLGLQDSFYRPPLTTSFRNEINHAGVRMQAGTGSGNECTGTNDGSKNSVLVTYLADAWSRGAELFCGIDVQCIKKRESSEGYIVFFHTYSPRGTQTLSWVIAKHLLILGAGALSTPTILLRSRLHGLTTSSLLGQRLSGNGDMLNFAYNTAHSLNSVGRDGTSQCGPTITGCIDLRGPRHTPENVRNGFVVQDGAMPEVLAPIVQVLLETHRAGGSSRAYNFVRGTFARCKAWVLGPYALGGSVNRTLVFLTMSHDEDHGIISLANDSIAVKWEGASLLRTSCVDALLSKMTELLGGVPVKSPLMTVHPLGGAVMSCDGTGRGGVVTHCGELLAGLGDEVHGGIFCVDGAVVPGSLGVNPCATITALAERICDLIIKERGWEVDESPNGELDLFGDPPYSREHKSRKKSDSGDDADGVRFEETMQGHIHVGPDITDFITAESVAKAVSSSAHLAMTVGALRTGQESYIGSAQGVFACGALSPDPLIIIDGLVAFFEIDEDVADAVKLVYKIQLLSTTGATYTLHGFKTIDPSITLSVRRTWRATTTLFTTITSSDGAVLGRGILHLPLRAFISQVRSLRSHRNTTSQTDTFLPLTKFLSFFALNILSYFLSPFRPLQHPPSTNNTSTTDTSTTPPIFFPKPTPTTTSLTTSDGLSIPLKIWPPPPGTKRKRTPMLFLPGAAVNDQIFSLPTIRVNAIDYFTALGYTCYVPVLRFGWGENATYGFTAFDARLDVKAVVEYVYNREERRVYVVAHCLGSIALGMGVLRGDVDVGMLAGLTVSQVFMNILFSPDNGFKARHPVLMRAYETLARSPWFPTSTPFPQTIPWLDHLLRFYPIGPRKELCRSATCHACNVPFGRCWTHANLTHSTHALLHTVFSGVHTSFLRHLSHMGASPPYHLTSNPPYFTDLVTPTNLLKLRGLPILFLHGGENAVWDTRATKASYDTLREAFPEGRYERAVISGYGHLDCWMGKDAGEDVWGWVRGNVGGCEEDESEGDGGNGGLSRSLFSLARLFHFHPYTHLNTQGNQFSIAQGNRTSTSKGKYYIFITRLLRRNSSDAARKQAAALSVRGLGRGSGLRAGNVTVVAAVGVGVCLIGVAVVATIVADVCLAIAAVVGLVGVTVNGSGGRLSSVAVVTAVVGLVGVIVNGGGGRLSSVAVVTAVVGLVGVVVDGGGGRELLLVIIARGGGGLGWGG</sequence>
<dbReference type="EMBL" id="MU006236">
    <property type="protein sequence ID" value="KAF2821646.1"/>
    <property type="molecule type" value="Genomic_DNA"/>
</dbReference>
<feature type="compositionally biased region" description="Low complexity" evidence="5">
    <location>
        <begin position="818"/>
        <end position="834"/>
    </location>
</feature>
<dbReference type="PANTHER" id="PTHR47470">
    <property type="entry name" value="CHOLESTEROL OXIDASE"/>
    <property type="match status" value="1"/>
</dbReference>
<feature type="chain" id="PRO_5025690698" evidence="7">
    <location>
        <begin position="24"/>
        <end position="1393"/>
    </location>
</feature>
<proteinExistence type="predicted"/>
<keyword evidence="6" id="KW-0812">Transmembrane</keyword>
<keyword evidence="7" id="KW-0732">Signal</keyword>
<dbReference type="InterPro" id="IPR001763">
    <property type="entry name" value="Rhodanese-like_dom"/>
</dbReference>
<keyword evidence="6" id="KW-0472">Membrane</keyword>
<evidence type="ECO:0000313" key="9">
    <source>
        <dbReference type="EMBL" id="KAF2821646.1"/>
    </source>
</evidence>
<accession>A0A6A6ZL34</accession>
<dbReference type="InterPro" id="IPR000172">
    <property type="entry name" value="GMC_OxRdtase_N"/>
</dbReference>
<evidence type="ECO:0000256" key="5">
    <source>
        <dbReference type="SAM" id="MobiDB-lite"/>
    </source>
</evidence>
<reference evidence="9" key="1">
    <citation type="journal article" date="2020" name="Stud. Mycol.">
        <title>101 Dothideomycetes genomes: a test case for predicting lifestyles and emergence of pathogens.</title>
        <authorList>
            <person name="Haridas S."/>
            <person name="Albert R."/>
            <person name="Binder M."/>
            <person name="Bloem J."/>
            <person name="Labutti K."/>
            <person name="Salamov A."/>
            <person name="Andreopoulos B."/>
            <person name="Baker S."/>
            <person name="Barry K."/>
            <person name="Bills G."/>
            <person name="Bluhm B."/>
            <person name="Cannon C."/>
            <person name="Castanera R."/>
            <person name="Culley D."/>
            <person name="Daum C."/>
            <person name="Ezra D."/>
            <person name="Gonzalez J."/>
            <person name="Henrissat B."/>
            <person name="Kuo A."/>
            <person name="Liang C."/>
            <person name="Lipzen A."/>
            <person name="Lutzoni F."/>
            <person name="Magnuson J."/>
            <person name="Mondo S."/>
            <person name="Nolan M."/>
            <person name="Ohm R."/>
            <person name="Pangilinan J."/>
            <person name="Park H.-J."/>
            <person name="Ramirez L."/>
            <person name="Alfaro M."/>
            <person name="Sun H."/>
            <person name="Tritt A."/>
            <person name="Yoshinaga Y."/>
            <person name="Zwiers L.-H."/>
            <person name="Turgeon B."/>
            <person name="Goodwin S."/>
            <person name="Spatafora J."/>
            <person name="Crous P."/>
            <person name="Grigoriev I."/>
        </authorList>
    </citation>
    <scope>NUCLEOTIDE SEQUENCE</scope>
    <source>
        <strain evidence="9">CBS 113818</strain>
    </source>
</reference>
<comment type="cofactor">
    <cofactor evidence="1">
        <name>FAD</name>
        <dbReference type="ChEBI" id="CHEBI:57692"/>
    </cofactor>
</comment>
<dbReference type="SUPFAM" id="SSF51905">
    <property type="entry name" value="FAD/NAD(P)-binding domain"/>
    <property type="match status" value="1"/>
</dbReference>
<keyword evidence="4" id="KW-0560">Oxidoreductase</keyword>
<keyword evidence="10" id="KW-1185">Reference proteome</keyword>
<dbReference type="InterPro" id="IPR036188">
    <property type="entry name" value="FAD/NAD-bd_sf"/>
</dbReference>
<dbReference type="PANTHER" id="PTHR47470:SF1">
    <property type="entry name" value="FAD-DEPENDENT OXIDOREDUCTASE 2 FAD BINDING DOMAIN-CONTAINING PROTEIN"/>
    <property type="match status" value="1"/>
</dbReference>
<dbReference type="InterPro" id="IPR052542">
    <property type="entry name" value="Cholesterol_Oxidase"/>
</dbReference>
<keyword evidence="2" id="KW-0285">Flavoprotein</keyword>
<evidence type="ECO:0000259" key="8">
    <source>
        <dbReference type="PROSITE" id="PS50206"/>
    </source>
</evidence>
<feature type="compositionally biased region" description="Basic and acidic residues" evidence="5">
    <location>
        <begin position="607"/>
        <end position="616"/>
    </location>
</feature>
<dbReference type="OrthoDB" id="9974421at2759"/>
<dbReference type="GO" id="GO:0050660">
    <property type="term" value="F:flavin adenine dinucleotide binding"/>
    <property type="evidence" value="ECO:0007669"/>
    <property type="project" value="InterPro"/>
</dbReference>
<evidence type="ECO:0000256" key="2">
    <source>
        <dbReference type="ARBA" id="ARBA00022630"/>
    </source>
</evidence>
<evidence type="ECO:0000256" key="4">
    <source>
        <dbReference type="ARBA" id="ARBA00023002"/>
    </source>
</evidence>
<dbReference type="SUPFAM" id="SSF53474">
    <property type="entry name" value="alpha/beta-Hydrolases"/>
    <property type="match status" value="1"/>
</dbReference>
<evidence type="ECO:0000256" key="6">
    <source>
        <dbReference type="SAM" id="Phobius"/>
    </source>
</evidence>
<dbReference type="Gene3D" id="3.40.50.1820">
    <property type="entry name" value="alpha/beta hydrolase"/>
    <property type="match status" value="1"/>
</dbReference>
<evidence type="ECO:0000256" key="1">
    <source>
        <dbReference type="ARBA" id="ARBA00001974"/>
    </source>
</evidence>
<feature type="region of interest" description="Disordered" evidence="5">
    <location>
        <begin position="585"/>
        <end position="616"/>
    </location>
</feature>
<dbReference type="InterPro" id="IPR029058">
    <property type="entry name" value="AB_hydrolase_fold"/>
</dbReference>
<dbReference type="GO" id="GO:0016614">
    <property type="term" value="F:oxidoreductase activity, acting on CH-OH group of donors"/>
    <property type="evidence" value="ECO:0007669"/>
    <property type="project" value="InterPro"/>
</dbReference>
<dbReference type="Proteomes" id="UP000799424">
    <property type="component" value="Unassembled WGS sequence"/>
</dbReference>
<keyword evidence="6" id="KW-1133">Transmembrane helix</keyword>
<feature type="transmembrane region" description="Helical" evidence="6">
    <location>
        <begin position="1302"/>
        <end position="1321"/>
    </location>
</feature>
<feature type="transmembrane region" description="Helical" evidence="6">
    <location>
        <begin position="1351"/>
        <end position="1369"/>
    </location>
</feature>
<evidence type="ECO:0000256" key="7">
    <source>
        <dbReference type="SAM" id="SignalP"/>
    </source>
</evidence>
<evidence type="ECO:0000256" key="3">
    <source>
        <dbReference type="ARBA" id="ARBA00022827"/>
    </source>
</evidence>
<feature type="domain" description="Rhodanese" evidence="8">
    <location>
        <begin position="48"/>
        <end position="90"/>
    </location>
</feature>
<feature type="transmembrane region" description="Helical" evidence="6">
    <location>
        <begin position="1278"/>
        <end position="1296"/>
    </location>
</feature>
<gene>
    <name evidence="9" type="ORF">CC86DRAFT_397162</name>
</gene>
<dbReference type="Gene3D" id="3.50.50.60">
    <property type="entry name" value="FAD/NAD(P)-binding domain"/>
    <property type="match status" value="3"/>
</dbReference>
<keyword evidence="3" id="KW-0274">FAD</keyword>
<name>A0A6A6ZL34_9PLEO</name>